<keyword evidence="5 7" id="KW-1133">Transmembrane helix</keyword>
<evidence type="ECO:0000313" key="10">
    <source>
        <dbReference type="EMBL" id="RCW82737.1"/>
    </source>
</evidence>
<dbReference type="PANTHER" id="PTHR24221">
    <property type="entry name" value="ATP-BINDING CASSETTE SUB-FAMILY B"/>
    <property type="match status" value="1"/>
</dbReference>
<dbReference type="GO" id="GO:0042883">
    <property type="term" value="P:cysteine transport"/>
    <property type="evidence" value="ECO:0007669"/>
    <property type="project" value="InterPro"/>
</dbReference>
<feature type="domain" description="ABC transporter" evidence="8">
    <location>
        <begin position="375"/>
        <end position="590"/>
    </location>
</feature>
<dbReference type="SUPFAM" id="SSF90123">
    <property type="entry name" value="ABC transporter transmembrane region"/>
    <property type="match status" value="1"/>
</dbReference>
<protein>
    <submittedName>
        <fullName evidence="10">ATP-binding cassette subfamily C protein CydD</fullName>
    </submittedName>
</protein>
<accession>A0A368YUX0</accession>
<keyword evidence="11" id="KW-1185">Reference proteome</keyword>
<feature type="domain" description="ABC transmembrane type-1" evidence="9">
    <location>
        <begin position="48"/>
        <end position="337"/>
    </location>
</feature>
<dbReference type="InterPro" id="IPR014216">
    <property type="entry name" value="ABC_transptr_CydD"/>
</dbReference>
<evidence type="ECO:0000256" key="4">
    <source>
        <dbReference type="ARBA" id="ARBA00022840"/>
    </source>
</evidence>
<dbReference type="Gene3D" id="1.20.1560.10">
    <property type="entry name" value="ABC transporter type 1, transmembrane domain"/>
    <property type="match status" value="1"/>
</dbReference>
<evidence type="ECO:0000256" key="2">
    <source>
        <dbReference type="ARBA" id="ARBA00022692"/>
    </source>
</evidence>
<feature type="transmembrane region" description="Helical" evidence="7">
    <location>
        <begin position="54"/>
        <end position="76"/>
    </location>
</feature>
<dbReference type="CDD" id="cd03228">
    <property type="entry name" value="ABCC_MRP_Like"/>
    <property type="match status" value="1"/>
</dbReference>
<dbReference type="Pfam" id="PF00664">
    <property type="entry name" value="ABC_membrane"/>
    <property type="match status" value="1"/>
</dbReference>
<dbReference type="InterPro" id="IPR011527">
    <property type="entry name" value="ABC1_TM_dom"/>
</dbReference>
<feature type="transmembrane region" description="Helical" evidence="7">
    <location>
        <begin position="266"/>
        <end position="290"/>
    </location>
</feature>
<dbReference type="OrthoDB" id="9806127at2"/>
<dbReference type="InterPro" id="IPR003439">
    <property type="entry name" value="ABC_transporter-like_ATP-bd"/>
</dbReference>
<feature type="transmembrane region" description="Helical" evidence="7">
    <location>
        <begin position="82"/>
        <end position="100"/>
    </location>
</feature>
<dbReference type="PANTHER" id="PTHR24221:SF261">
    <property type="entry name" value="GLUTATHIONE_L-CYSTEINE TRANSPORT SYSTEM ATP-BINDING_PERMEASE PROTEIN CYDD"/>
    <property type="match status" value="1"/>
</dbReference>
<reference evidence="10 11" key="1">
    <citation type="submission" date="2018-07" db="EMBL/GenBank/DDBJ databases">
        <title>Genomic Encyclopedia of Type Strains, Phase III (KMG-III): the genomes of soil and plant-associated and newly described type strains.</title>
        <authorList>
            <person name="Whitman W."/>
        </authorList>
    </citation>
    <scope>NUCLEOTIDE SEQUENCE [LARGE SCALE GENOMIC DNA]</scope>
    <source>
        <strain evidence="10 11">31-25a</strain>
    </source>
</reference>
<dbReference type="NCBIfam" id="TIGR02857">
    <property type="entry name" value="CydD"/>
    <property type="match status" value="1"/>
</dbReference>
<evidence type="ECO:0000256" key="6">
    <source>
        <dbReference type="ARBA" id="ARBA00023136"/>
    </source>
</evidence>
<evidence type="ECO:0000313" key="11">
    <source>
        <dbReference type="Proteomes" id="UP000253324"/>
    </source>
</evidence>
<dbReference type="PROSITE" id="PS50893">
    <property type="entry name" value="ABC_TRANSPORTER_2"/>
    <property type="match status" value="1"/>
</dbReference>
<keyword evidence="2 7" id="KW-0812">Transmembrane</keyword>
<evidence type="ECO:0000256" key="7">
    <source>
        <dbReference type="SAM" id="Phobius"/>
    </source>
</evidence>
<name>A0A368YUX0_9HYPH</name>
<dbReference type="Gene3D" id="3.40.50.300">
    <property type="entry name" value="P-loop containing nucleotide triphosphate hydrolases"/>
    <property type="match status" value="1"/>
</dbReference>
<keyword evidence="4 10" id="KW-0067">ATP-binding</keyword>
<evidence type="ECO:0000259" key="8">
    <source>
        <dbReference type="PROSITE" id="PS50893"/>
    </source>
</evidence>
<dbReference type="InterPro" id="IPR039421">
    <property type="entry name" value="Type_1_exporter"/>
</dbReference>
<gene>
    <name evidence="10" type="ORF">C7476_107150</name>
</gene>
<dbReference type="InterPro" id="IPR003593">
    <property type="entry name" value="AAA+_ATPase"/>
</dbReference>
<dbReference type="GO" id="GO:0016887">
    <property type="term" value="F:ATP hydrolysis activity"/>
    <property type="evidence" value="ECO:0007669"/>
    <property type="project" value="InterPro"/>
</dbReference>
<dbReference type="GO" id="GO:0005524">
    <property type="term" value="F:ATP binding"/>
    <property type="evidence" value="ECO:0007669"/>
    <property type="project" value="UniProtKB-KW"/>
</dbReference>
<dbReference type="SUPFAM" id="SSF52540">
    <property type="entry name" value="P-loop containing nucleoside triphosphate hydrolases"/>
    <property type="match status" value="1"/>
</dbReference>
<dbReference type="SMART" id="SM00382">
    <property type="entry name" value="AAA"/>
    <property type="match status" value="1"/>
</dbReference>
<proteinExistence type="predicted"/>
<feature type="transmembrane region" description="Helical" evidence="7">
    <location>
        <begin position="188"/>
        <end position="206"/>
    </location>
</feature>
<dbReference type="GO" id="GO:0005886">
    <property type="term" value="C:plasma membrane"/>
    <property type="evidence" value="ECO:0007669"/>
    <property type="project" value="UniProtKB-SubCell"/>
</dbReference>
<dbReference type="AlphaFoldDB" id="A0A368YUX0"/>
<evidence type="ECO:0000256" key="3">
    <source>
        <dbReference type="ARBA" id="ARBA00022741"/>
    </source>
</evidence>
<organism evidence="10 11">
    <name type="scientific">Phyllobacterium bourgognense</name>
    <dbReference type="NCBI Taxonomy" id="314236"/>
    <lineage>
        <taxon>Bacteria</taxon>
        <taxon>Pseudomonadati</taxon>
        <taxon>Pseudomonadota</taxon>
        <taxon>Alphaproteobacteria</taxon>
        <taxon>Hyphomicrobiales</taxon>
        <taxon>Phyllobacteriaceae</taxon>
        <taxon>Phyllobacterium</taxon>
    </lineage>
</organism>
<keyword evidence="3" id="KW-0547">Nucleotide-binding</keyword>
<evidence type="ECO:0000256" key="1">
    <source>
        <dbReference type="ARBA" id="ARBA00004651"/>
    </source>
</evidence>
<dbReference type="CDD" id="cd18584">
    <property type="entry name" value="ABC_6TM_AarD_CydD"/>
    <property type="match status" value="1"/>
</dbReference>
<dbReference type="PROSITE" id="PS50929">
    <property type="entry name" value="ABC_TM1F"/>
    <property type="match status" value="1"/>
</dbReference>
<evidence type="ECO:0000256" key="5">
    <source>
        <dbReference type="ARBA" id="ARBA00022989"/>
    </source>
</evidence>
<keyword evidence="6 7" id="KW-0472">Membrane</keyword>
<dbReference type="EMBL" id="QPJM01000007">
    <property type="protein sequence ID" value="RCW82737.1"/>
    <property type="molecule type" value="Genomic_DNA"/>
</dbReference>
<evidence type="ECO:0000259" key="9">
    <source>
        <dbReference type="PROSITE" id="PS50929"/>
    </source>
</evidence>
<comment type="caution">
    <text evidence="10">The sequence shown here is derived from an EMBL/GenBank/DDBJ whole genome shotgun (WGS) entry which is preliminary data.</text>
</comment>
<sequence>MAPAAHSSSIALRTQSDFVNDSATLRSASSNLVEKSASSPDAARAERVAPIVQVLASLLWLPQALLLATGVGSIVAGKGMANIYWLVLGVVVIGVFRALLDAFGSRLAFRAARTVLTTKRDKAVAALTRRSPLDMERPASGFAASVLAEQAEAIVPYLSRFRPARLKATIVPVAIMLCVLPLSWVVAIVLLVSAPLIPVFMALIGWRAKAASEKQLVEMGGMNAFLLDRLRGLGTIRSLDAVDLTAHRLRDNAQSLRVRTMAVLKIAFLSSAVLELFAALGVAMVAVYVGFHLLGQLNFGAWGGRLSLTEGLFILLLAPAFFEPLRELSSVWHDRAAGEAAIEALDKLSDDGVVMPGADKGATQTIAIHAAVPGVQVGKITFHYKGNGSAVFDQFSLDVLPAEHIALLGPSGSGKSTLLALIAGLAPCESGRIAVGNIPLTPATAAELRTGIAWVGQKPHIFAGTVADNVALGRPEIGSDEIGAALGKAALQDVANAHANAPIGEGGSGLSGGETLRLALARAAANPDAGLILADEPTAHLDTSTANEIMDSLLRIAAGKTLIVATHDPVLASRMDRVVILPSQTPQEGL</sequence>
<dbReference type="Pfam" id="PF00005">
    <property type="entry name" value="ABC_tran"/>
    <property type="match status" value="1"/>
</dbReference>
<dbReference type="RefSeq" id="WP_114430602.1">
    <property type="nucleotide sequence ID" value="NZ_QPJM01000007.1"/>
</dbReference>
<dbReference type="Proteomes" id="UP000253324">
    <property type="component" value="Unassembled WGS sequence"/>
</dbReference>
<dbReference type="GO" id="GO:0140359">
    <property type="term" value="F:ABC-type transporter activity"/>
    <property type="evidence" value="ECO:0007669"/>
    <property type="project" value="InterPro"/>
</dbReference>
<dbReference type="GO" id="GO:0034040">
    <property type="term" value="F:ATPase-coupled lipid transmembrane transporter activity"/>
    <property type="evidence" value="ECO:0007669"/>
    <property type="project" value="TreeGrafter"/>
</dbReference>
<dbReference type="InterPro" id="IPR036640">
    <property type="entry name" value="ABC1_TM_sf"/>
</dbReference>
<comment type="subcellular location">
    <subcellularLocation>
        <location evidence="1">Cell membrane</location>
        <topology evidence="1">Multi-pass membrane protein</topology>
    </subcellularLocation>
</comment>
<dbReference type="InterPro" id="IPR027417">
    <property type="entry name" value="P-loop_NTPase"/>
</dbReference>